<dbReference type="EMBL" id="AAMHAO010000012">
    <property type="protein sequence ID" value="EDH2826623.1"/>
    <property type="molecule type" value="Genomic_DNA"/>
</dbReference>
<reference evidence="2" key="1">
    <citation type="submission" date="2019-10" db="EMBL/GenBank/DDBJ databases">
        <authorList>
            <consortium name="PulseNet: The National Subtyping Network for Foodborne Disease Surveillance"/>
            <person name="Tarr C.L."/>
            <person name="Trees E."/>
            <person name="Katz L.S."/>
            <person name="Carleton-Romer H.A."/>
            <person name="Stroika S."/>
            <person name="Kucerova Z."/>
            <person name="Roache K.F."/>
            <person name="Sabol A.L."/>
            <person name="Besser J."/>
            <person name="Gerner-Smidt P."/>
        </authorList>
    </citation>
    <scope>NUCLEOTIDE SEQUENCE</scope>
    <source>
        <strain evidence="2">PNUSAS107973</strain>
    </source>
</reference>
<evidence type="ECO:0000256" key="1">
    <source>
        <dbReference type="SAM" id="SignalP"/>
    </source>
</evidence>
<feature type="chain" id="PRO_5026230997" description="Fimbrial protein" evidence="1">
    <location>
        <begin position="24"/>
        <end position="206"/>
    </location>
</feature>
<organism evidence="2">
    <name type="scientific">Salmonella enterica</name>
    <name type="common">Salmonella choleraesuis</name>
    <dbReference type="NCBI Taxonomy" id="28901"/>
    <lineage>
        <taxon>Bacteria</taxon>
        <taxon>Pseudomonadati</taxon>
        <taxon>Pseudomonadota</taxon>
        <taxon>Gammaproteobacteria</taxon>
        <taxon>Enterobacterales</taxon>
        <taxon>Enterobacteriaceae</taxon>
        <taxon>Salmonella</taxon>
    </lineage>
</organism>
<sequence length="206" mass="22214">MNMKRIKTAILLAGMAGSPWAMANILESSPTGGSGNVSFDYTLKTGACRVIAPVKQFTWPTLSRPPTYEEAGDYLKLGHHDFEFTLSHCRGVVVSLLLTVGPGKVGTTLPNQDWYGANYTASFAYPDGQEHSGANAPFFTVTESDPVNGTTKPNVQLLNMKPIPIAVNSDNFPVILRVEANVQTGSNTKLVNGTYTAGLTYTFSYQ</sequence>
<dbReference type="AlphaFoldDB" id="A0A633LEC2"/>
<evidence type="ECO:0000313" key="2">
    <source>
        <dbReference type="EMBL" id="EDH2826623.1"/>
    </source>
</evidence>
<feature type="signal peptide" evidence="1">
    <location>
        <begin position="1"/>
        <end position="23"/>
    </location>
</feature>
<protein>
    <recommendedName>
        <fullName evidence="3">Fimbrial protein</fullName>
    </recommendedName>
</protein>
<keyword evidence="1" id="KW-0732">Signal</keyword>
<proteinExistence type="predicted"/>
<comment type="caution">
    <text evidence="2">The sequence shown here is derived from an EMBL/GenBank/DDBJ whole genome shotgun (WGS) entry which is preliminary data.</text>
</comment>
<evidence type="ECO:0008006" key="3">
    <source>
        <dbReference type="Google" id="ProtNLM"/>
    </source>
</evidence>
<gene>
    <name evidence="2" type="ORF">GC738_23240</name>
</gene>
<accession>A0A633LEC2</accession>
<name>A0A633LEC2_SALER</name>